<dbReference type="InterPro" id="IPR036388">
    <property type="entry name" value="WH-like_DNA-bd_sf"/>
</dbReference>
<dbReference type="InterPro" id="IPR058163">
    <property type="entry name" value="LysR-type_TF_proteobact-type"/>
</dbReference>
<evidence type="ECO:0000256" key="3">
    <source>
        <dbReference type="ARBA" id="ARBA00023125"/>
    </source>
</evidence>
<keyword evidence="2" id="KW-0805">Transcription regulation</keyword>
<organism evidence="6 7">
    <name type="scientific">Aliidongia dinghuensis</name>
    <dbReference type="NCBI Taxonomy" id="1867774"/>
    <lineage>
        <taxon>Bacteria</taxon>
        <taxon>Pseudomonadati</taxon>
        <taxon>Pseudomonadota</taxon>
        <taxon>Alphaproteobacteria</taxon>
        <taxon>Rhodospirillales</taxon>
        <taxon>Dongiaceae</taxon>
        <taxon>Aliidongia</taxon>
    </lineage>
</organism>
<evidence type="ECO:0000313" key="6">
    <source>
        <dbReference type="EMBL" id="GGF39785.1"/>
    </source>
</evidence>
<gene>
    <name evidence="6" type="ORF">GCM10011611_52710</name>
</gene>
<dbReference type="Pfam" id="PF00126">
    <property type="entry name" value="HTH_1"/>
    <property type="match status" value="1"/>
</dbReference>
<dbReference type="GO" id="GO:0003700">
    <property type="term" value="F:DNA-binding transcription factor activity"/>
    <property type="evidence" value="ECO:0007669"/>
    <property type="project" value="InterPro"/>
</dbReference>
<evidence type="ECO:0000256" key="1">
    <source>
        <dbReference type="ARBA" id="ARBA00009437"/>
    </source>
</evidence>
<keyword evidence="3 6" id="KW-0238">DNA-binding</keyword>
<dbReference type="InterPro" id="IPR000847">
    <property type="entry name" value="LysR_HTH_N"/>
</dbReference>
<feature type="domain" description="HTH lysR-type" evidence="5">
    <location>
        <begin position="4"/>
        <end position="61"/>
    </location>
</feature>
<dbReference type="EMBL" id="BMJQ01000016">
    <property type="protein sequence ID" value="GGF39785.1"/>
    <property type="molecule type" value="Genomic_DNA"/>
</dbReference>
<dbReference type="PANTHER" id="PTHR30537">
    <property type="entry name" value="HTH-TYPE TRANSCRIPTIONAL REGULATOR"/>
    <property type="match status" value="1"/>
</dbReference>
<dbReference type="Gene3D" id="1.10.10.10">
    <property type="entry name" value="Winged helix-like DNA-binding domain superfamily/Winged helix DNA-binding domain"/>
    <property type="match status" value="1"/>
</dbReference>
<evidence type="ECO:0000256" key="2">
    <source>
        <dbReference type="ARBA" id="ARBA00023015"/>
    </source>
</evidence>
<dbReference type="PROSITE" id="PS50931">
    <property type="entry name" value="HTH_LYSR"/>
    <property type="match status" value="1"/>
</dbReference>
<dbReference type="Gene3D" id="3.40.190.10">
    <property type="entry name" value="Periplasmic binding protein-like II"/>
    <property type="match status" value="2"/>
</dbReference>
<reference evidence="6" key="1">
    <citation type="journal article" date="2014" name="Int. J. Syst. Evol. Microbiol.">
        <title>Complete genome sequence of Corynebacterium casei LMG S-19264T (=DSM 44701T), isolated from a smear-ripened cheese.</title>
        <authorList>
            <consortium name="US DOE Joint Genome Institute (JGI-PGF)"/>
            <person name="Walter F."/>
            <person name="Albersmeier A."/>
            <person name="Kalinowski J."/>
            <person name="Ruckert C."/>
        </authorList>
    </citation>
    <scope>NUCLEOTIDE SEQUENCE</scope>
    <source>
        <strain evidence="6">CGMCC 1.15725</strain>
    </source>
</reference>
<dbReference type="InterPro" id="IPR005119">
    <property type="entry name" value="LysR_subst-bd"/>
</dbReference>
<evidence type="ECO:0000259" key="5">
    <source>
        <dbReference type="PROSITE" id="PS50931"/>
    </source>
</evidence>
<name>A0A8J2YZY8_9PROT</name>
<keyword evidence="7" id="KW-1185">Reference proteome</keyword>
<reference evidence="6" key="2">
    <citation type="submission" date="2020-09" db="EMBL/GenBank/DDBJ databases">
        <authorList>
            <person name="Sun Q."/>
            <person name="Zhou Y."/>
        </authorList>
    </citation>
    <scope>NUCLEOTIDE SEQUENCE</scope>
    <source>
        <strain evidence="6">CGMCC 1.15725</strain>
    </source>
</reference>
<comment type="similarity">
    <text evidence="1">Belongs to the LysR transcriptional regulatory family.</text>
</comment>
<dbReference type="SUPFAM" id="SSF46785">
    <property type="entry name" value="Winged helix' DNA-binding domain"/>
    <property type="match status" value="1"/>
</dbReference>
<dbReference type="FunFam" id="1.10.10.10:FF:000001">
    <property type="entry name" value="LysR family transcriptional regulator"/>
    <property type="match status" value="1"/>
</dbReference>
<dbReference type="GO" id="GO:0006351">
    <property type="term" value="P:DNA-templated transcription"/>
    <property type="evidence" value="ECO:0007669"/>
    <property type="project" value="TreeGrafter"/>
</dbReference>
<dbReference type="GO" id="GO:0043565">
    <property type="term" value="F:sequence-specific DNA binding"/>
    <property type="evidence" value="ECO:0007669"/>
    <property type="project" value="TreeGrafter"/>
</dbReference>
<evidence type="ECO:0000313" key="7">
    <source>
        <dbReference type="Proteomes" id="UP000646365"/>
    </source>
</evidence>
<sequence length="305" mass="33464">MRPLPLDPLRTFDHAARHESFARAARALHLTDSAVSHQMRRLEEAIGFRLFERRGRRLALTDAGRLFHQSVQEGLATIADAASQLATRHGETSGPLAIAAPPMFASKWLAPRLGEFARTHPSIRCTVHVMDNDAIPTAPGIDVGIAFGRGGWPGKFVEVLSAAELSPACSPRLLGDRGGLIKRIDELSEVLLLHQDDGTEWRRWLVAAGRDQALPGGRHMYFTDVSVAIDVALHGDGMVLVSDVLSSQHVQDGALVRPFSTTVRAEGSWCSIVEPRRRSAPSVDMFLAWLGRLFPQARARARSQR</sequence>
<accession>A0A8J2YZY8</accession>
<dbReference type="Proteomes" id="UP000646365">
    <property type="component" value="Unassembled WGS sequence"/>
</dbReference>
<comment type="caution">
    <text evidence="6">The sequence shown here is derived from an EMBL/GenBank/DDBJ whole genome shotgun (WGS) entry which is preliminary data.</text>
</comment>
<dbReference type="PRINTS" id="PR00039">
    <property type="entry name" value="HTHLYSR"/>
</dbReference>
<evidence type="ECO:0000256" key="4">
    <source>
        <dbReference type="ARBA" id="ARBA00023163"/>
    </source>
</evidence>
<dbReference type="InterPro" id="IPR036390">
    <property type="entry name" value="WH_DNA-bd_sf"/>
</dbReference>
<proteinExistence type="inferred from homology"/>
<dbReference type="RefSeq" id="WP_189051155.1">
    <property type="nucleotide sequence ID" value="NZ_BMJQ01000016.1"/>
</dbReference>
<dbReference type="Pfam" id="PF03466">
    <property type="entry name" value="LysR_substrate"/>
    <property type="match status" value="1"/>
</dbReference>
<dbReference type="PANTHER" id="PTHR30537:SF79">
    <property type="entry name" value="TRANSCRIPTIONAL REGULATOR-RELATED"/>
    <property type="match status" value="1"/>
</dbReference>
<dbReference type="AlphaFoldDB" id="A0A8J2YZY8"/>
<keyword evidence="4" id="KW-0804">Transcription</keyword>
<protein>
    <submittedName>
        <fullName evidence="6">DNA-binding transcriptional activator GcvA</fullName>
    </submittedName>
</protein>
<dbReference type="SUPFAM" id="SSF53850">
    <property type="entry name" value="Periplasmic binding protein-like II"/>
    <property type="match status" value="1"/>
</dbReference>